<evidence type="ECO:0000313" key="4">
    <source>
        <dbReference type="EMBL" id="EFO84819.1"/>
    </source>
</evidence>
<dbReference type="PANTHER" id="PTHR15574:SF40">
    <property type="entry name" value="WD AND TETRATRICOPEPTIDE REPEATS PROTEIN 1"/>
    <property type="match status" value="1"/>
</dbReference>
<evidence type="ECO:0000256" key="2">
    <source>
        <dbReference type="ARBA" id="ARBA00022737"/>
    </source>
</evidence>
<dbReference type="SMART" id="SM00320">
    <property type="entry name" value="WD40"/>
    <property type="match status" value="5"/>
</dbReference>
<dbReference type="FunCoup" id="E3LXS3">
    <property type="interactions" value="2817"/>
</dbReference>
<dbReference type="HOGENOM" id="CLU_012381_3_1_1"/>
<name>E3LXS3_CAERE</name>
<dbReference type="GO" id="GO:0045717">
    <property type="term" value="P:negative regulation of fatty acid biosynthetic process"/>
    <property type="evidence" value="ECO:0007669"/>
    <property type="project" value="TreeGrafter"/>
</dbReference>
<protein>
    <submittedName>
        <fullName evidence="4">CRE-ADPR-1 protein</fullName>
    </submittedName>
</protein>
<gene>
    <name evidence="4" type="primary">Cre-adpr-1</name>
    <name evidence="4" type="ORF">CRE_03906</name>
</gene>
<dbReference type="Gene3D" id="2.130.10.10">
    <property type="entry name" value="YVTN repeat-like/Quinoprotein amine dehydrogenase"/>
    <property type="match status" value="2"/>
</dbReference>
<dbReference type="InterPro" id="IPR001680">
    <property type="entry name" value="WD40_rpt"/>
</dbReference>
<dbReference type="GeneID" id="9810999"/>
<accession>E3LXS3</accession>
<dbReference type="STRING" id="31234.E3LXS3"/>
<dbReference type="Gene3D" id="1.25.40.10">
    <property type="entry name" value="Tetratricopeptide repeat domain"/>
    <property type="match status" value="1"/>
</dbReference>
<sequence>MISAIERKCERLRFGSLFPDILNEDRLVDSLECFQTLEGHSGCVNTLRWNKTGTILASGSDDRTVKLWRAGEEKHSLDTGHEGNVFAVEFLPSSDDRKLVTGAADHVVFLHDIETNTNRKWEVEGRVKRICTLEHDPTLWWAAVEDPKGVHQFDTRLEEPEAIIQGPETNGEVRDVKSVAVSEAKPHLIVVGFDETAVRLYDRRNFEAPVLTFNPLYTSPLDYHATHVAFNKEGTEVVVNHGCGGGVYVFSVNSSEDPKVMERFHAVLDQPREPVISSQALPHADLREIGSSAIRGKQFNQAIDYYSDLIHRNDPDRAFRSVCHSNRATAMLLRRHRGDTYACIRDCVKALEIHRGNSKALFRLVKSFTTMEEADLARKCIQKFKEWFPGDKSGMMTKMENEVNQITNGENHETEPVEGTVDYQQRFCGSTNHQTDIKEANFFGSRDQYIVAGSDCGHMYIWNRDTSKLQGIWRADDHILNIVQPHPNQFMLASSGIDDDIVLWQPLLDRSDDYESRHISDPFEFIEKRREERFGAGFQLSLLRDITRREGQCVQS</sequence>
<dbReference type="SUPFAM" id="SSF50978">
    <property type="entry name" value="WD40 repeat-like"/>
    <property type="match status" value="1"/>
</dbReference>
<dbReference type="OrthoDB" id="4869960at2759"/>
<dbReference type="InParanoid" id="E3LXS3"/>
<dbReference type="PROSITE" id="PS50082">
    <property type="entry name" value="WD_REPEATS_2"/>
    <property type="match status" value="1"/>
</dbReference>
<dbReference type="SUPFAM" id="SSF48452">
    <property type="entry name" value="TPR-like"/>
    <property type="match status" value="1"/>
</dbReference>
<dbReference type="KEGG" id="crq:GCK72_001179"/>
<evidence type="ECO:0000256" key="1">
    <source>
        <dbReference type="ARBA" id="ARBA00022574"/>
    </source>
</evidence>
<keyword evidence="1 3" id="KW-0853">WD repeat</keyword>
<dbReference type="AlphaFoldDB" id="E3LXS3"/>
<dbReference type="Proteomes" id="UP000008281">
    <property type="component" value="Unassembled WGS sequence"/>
</dbReference>
<keyword evidence="2" id="KW-0677">Repeat</keyword>
<dbReference type="PROSITE" id="PS50294">
    <property type="entry name" value="WD_REPEATS_REGION"/>
    <property type="match status" value="1"/>
</dbReference>
<dbReference type="GO" id="GO:0080008">
    <property type="term" value="C:Cul4-RING E3 ubiquitin ligase complex"/>
    <property type="evidence" value="ECO:0007669"/>
    <property type="project" value="TreeGrafter"/>
</dbReference>
<organism evidence="5">
    <name type="scientific">Caenorhabditis remanei</name>
    <name type="common">Caenorhabditis vulgaris</name>
    <dbReference type="NCBI Taxonomy" id="31234"/>
    <lineage>
        <taxon>Eukaryota</taxon>
        <taxon>Metazoa</taxon>
        <taxon>Ecdysozoa</taxon>
        <taxon>Nematoda</taxon>
        <taxon>Chromadorea</taxon>
        <taxon>Rhabditida</taxon>
        <taxon>Rhabditina</taxon>
        <taxon>Rhabditomorpha</taxon>
        <taxon>Rhabditoidea</taxon>
        <taxon>Rhabditidae</taxon>
        <taxon>Peloderinae</taxon>
        <taxon>Caenorhabditis</taxon>
    </lineage>
</organism>
<proteinExistence type="predicted"/>
<keyword evidence="5" id="KW-1185">Reference proteome</keyword>
<feature type="repeat" description="WD" evidence="3">
    <location>
        <begin position="37"/>
        <end position="68"/>
    </location>
</feature>
<dbReference type="Pfam" id="PF00400">
    <property type="entry name" value="WD40"/>
    <property type="match status" value="2"/>
</dbReference>
<evidence type="ECO:0000256" key="3">
    <source>
        <dbReference type="PROSITE-ProRule" id="PRU00221"/>
    </source>
</evidence>
<dbReference type="PANTHER" id="PTHR15574">
    <property type="entry name" value="WD REPEAT DOMAIN-CONTAINING FAMILY"/>
    <property type="match status" value="1"/>
</dbReference>
<dbReference type="InterPro" id="IPR045151">
    <property type="entry name" value="DCAF8"/>
</dbReference>
<dbReference type="GO" id="GO:0005737">
    <property type="term" value="C:cytoplasm"/>
    <property type="evidence" value="ECO:0007669"/>
    <property type="project" value="TreeGrafter"/>
</dbReference>
<dbReference type="eggNOG" id="KOG1310">
    <property type="taxonomic scope" value="Eukaryota"/>
</dbReference>
<dbReference type="RefSeq" id="XP_003111319.2">
    <property type="nucleotide sequence ID" value="XM_003111271.2"/>
</dbReference>
<dbReference type="InterPro" id="IPR036322">
    <property type="entry name" value="WD40_repeat_dom_sf"/>
</dbReference>
<dbReference type="CTD" id="9810999"/>
<dbReference type="EMBL" id="DS268418">
    <property type="protein sequence ID" value="EFO84819.1"/>
    <property type="molecule type" value="Genomic_DNA"/>
</dbReference>
<dbReference type="InterPro" id="IPR011990">
    <property type="entry name" value="TPR-like_helical_dom_sf"/>
</dbReference>
<evidence type="ECO:0000313" key="5">
    <source>
        <dbReference type="Proteomes" id="UP000008281"/>
    </source>
</evidence>
<reference evidence="4" key="1">
    <citation type="submission" date="2007-07" db="EMBL/GenBank/DDBJ databases">
        <title>PCAP assembly of the Caenorhabditis remanei genome.</title>
        <authorList>
            <consortium name="The Caenorhabditis remanei Sequencing Consortium"/>
            <person name="Wilson R.K."/>
        </authorList>
    </citation>
    <scope>NUCLEOTIDE SEQUENCE [LARGE SCALE GENOMIC DNA]</scope>
    <source>
        <strain evidence="4">PB4641</strain>
    </source>
</reference>
<dbReference type="InterPro" id="IPR015943">
    <property type="entry name" value="WD40/YVTN_repeat-like_dom_sf"/>
</dbReference>